<comment type="subunit">
    <text evidence="9">Forms a cyclic heterotetrameric complex composed of two molecules of XerC and two molecules of XerD.</text>
</comment>
<dbReference type="PANTHER" id="PTHR30349:SF77">
    <property type="entry name" value="TYROSINE RECOMBINASE XERC"/>
    <property type="match status" value="1"/>
</dbReference>
<keyword evidence="5 9" id="KW-0229">DNA integration</keyword>
<organism evidence="12 13">
    <name type="scientific">Sphingobacterium suaedae</name>
    <dbReference type="NCBI Taxonomy" id="1686402"/>
    <lineage>
        <taxon>Bacteria</taxon>
        <taxon>Pseudomonadati</taxon>
        <taxon>Bacteroidota</taxon>
        <taxon>Sphingobacteriia</taxon>
        <taxon>Sphingobacteriales</taxon>
        <taxon>Sphingobacteriaceae</taxon>
        <taxon>Sphingobacterium</taxon>
    </lineage>
</organism>
<feature type="active site" description="O-(3'-phospho-DNA)-tyrosine intermediate" evidence="9">
    <location>
        <position position="275"/>
    </location>
</feature>
<evidence type="ECO:0000256" key="6">
    <source>
        <dbReference type="ARBA" id="ARBA00023125"/>
    </source>
</evidence>
<evidence type="ECO:0000256" key="4">
    <source>
        <dbReference type="ARBA" id="ARBA00022829"/>
    </source>
</evidence>
<dbReference type="InterPro" id="IPR044068">
    <property type="entry name" value="CB"/>
</dbReference>
<feature type="active site" evidence="9">
    <location>
        <position position="243"/>
    </location>
</feature>
<keyword evidence="3 9" id="KW-0132">Cell division</keyword>
<feature type="active site" evidence="9">
    <location>
        <position position="240"/>
    </location>
</feature>
<keyword evidence="7 9" id="KW-0233">DNA recombination</keyword>
<evidence type="ECO:0000313" key="12">
    <source>
        <dbReference type="EMBL" id="MFD2546773.1"/>
    </source>
</evidence>
<dbReference type="InterPro" id="IPR050090">
    <property type="entry name" value="Tyrosine_recombinase_XerCD"/>
</dbReference>
<dbReference type="Gene3D" id="1.10.150.130">
    <property type="match status" value="1"/>
</dbReference>
<keyword evidence="4 9" id="KW-0159">Chromosome partition</keyword>
<evidence type="ECO:0000256" key="8">
    <source>
        <dbReference type="ARBA" id="ARBA00023306"/>
    </source>
</evidence>
<name>A0ABW5KEE2_9SPHI</name>
<reference evidence="13" key="1">
    <citation type="journal article" date="2019" name="Int. J. Syst. Evol. Microbiol.">
        <title>The Global Catalogue of Microorganisms (GCM) 10K type strain sequencing project: providing services to taxonomists for standard genome sequencing and annotation.</title>
        <authorList>
            <consortium name="The Broad Institute Genomics Platform"/>
            <consortium name="The Broad Institute Genome Sequencing Center for Infectious Disease"/>
            <person name="Wu L."/>
            <person name="Ma J."/>
        </authorList>
    </citation>
    <scope>NUCLEOTIDE SEQUENCE [LARGE SCALE GENOMIC DNA]</scope>
    <source>
        <strain evidence="13">KCTC 42662</strain>
    </source>
</reference>
<dbReference type="InterPro" id="IPR011010">
    <property type="entry name" value="DNA_brk_join_enz"/>
</dbReference>
<dbReference type="Gene3D" id="1.10.443.10">
    <property type="entry name" value="Intergrase catalytic core"/>
    <property type="match status" value="1"/>
</dbReference>
<dbReference type="InterPro" id="IPR010998">
    <property type="entry name" value="Integrase_recombinase_N"/>
</dbReference>
<dbReference type="InterPro" id="IPR002104">
    <property type="entry name" value="Integrase_catalytic"/>
</dbReference>
<keyword evidence="6 9" id="KW-0238">DNA-binding</keyword>
<dbReference type="Pfam" id="PF02899">
    <property type="entry name" value="Phage_int_SAM_1"/>
    <property type="match status" value="1"/>
</dbReference>
<feature type="active site" evidence="9">
    <location>
        <position position="266"/>
    </location>
</feature>
<evidence type="ECO:0000256" key="9">
    <source>
        <dbReference type="HAMAP-Rule" id="MF_01808"/>
    </source>
</evidence>
<feature type="domain" description="Tyr recombinase" evidence="10">
    <location>
        <begin position="104"/>
        <end position="288"/>
    </location>
</feature>
<protein>
    <recommendedName>
        <fullName evidence="9">Tyrosine recombinase XerC</fullName>
    </recommendedName>
</protein>
<dbReference type="InterPro" id="IPR004107">
    <property type="entry name" value="Integrase_SAM-like_N"/>
</dbReference>
<evidence type="ECO:0000256" key="7">
    <source>
        <dbReference type="ARBA" id="ARBA00023172"/>
    </source>
</evidence>
<keyword evidence="13" id="KW-1185">Reference proteome</keyword>
<sequence>MMMKERFLNFLKFEKRYSPHTIHAYALEIDNFLSFIELENRTFEDVDHRFVRYYLATMKDSGKQASSINRSISSLRSFYKFLCREGLLTTSPMLLVHALKTPKKLPVVVEQEKMVALLDKGCSDPNNFEEVRDLIILELLFGTGIRLAELLAIQEKDIDIYNRKILIFGKRGKERFVPIHQTLVENMKRYLQLKYAKELPNKSNHLIVTKEGKRAYPKLVYEIVQNYLGQITSQKKRSPHVLRHTFATALLNNGADLNAIKELLGHAGLAATQVYTHNSVERLKSIYKQAHPKA</sequence>
<dbReference type="Proteomes" id="UP001597545">
    <property type="component" value="Unassembled WGS sequence"/>
</dbReference>
<accession>A0ABW5KEE2</accession>
<keyword evidence="2 9" id="KW-0963">Cytoplasm</keyword>
<evidence type="ECO:0000259" key="11">
    <source>
        <dbReference type="PROSITE" id="PS51900"/>
    </source>
</evidence>
<dbReference type="PANTHER" id="PTHR30349">
    <property type="entry name" value="PHAGE INTEGRASE-RELATED"/>
    <property type="match status" value="1"/>
</dbReference>
<comment type="subcellular location">
    <subcellularLocation>
        <location evidence="1 9">Cytoplasm</location>
    </subcellularLocation>
</comment>
<feature type="active site" evidence="9">
    <location>
        <position position="146"/>
    </location>
</feature>
<evidence type="ECO:0000256" key="5">
    <source>
        <dbReference type="ARBA" id="ARBA00022908"/>
    </source>
</evidence>
<evidence type="ECO:0000259" key="10">
    <source>
        <dbReference type="PROSITE" id="PS51898"/>
    </source>
</evidence>
<comment type="caution">
    <text evidence="12">The sequence shown here is derived from an EMBL/GenBank/DDBJ whole genome shotgun (WGS) entry which is preliminary data.</text>
</comment>
<dbReference type="InterPro" id="IPR013762">
    <property type="entry name" value="Integrase-like_cat_sf"/>
</dbReference>
<dbReference type="EMBL" id="JBHULR010000003">
    <property type="protein sequence ID" value="MFD2546773.1"/>
    <property type="molecule type" value="Genomic_DNA"/>
</dbReference>
<dbReference type="RefSeq" id="WP_380900892.1">
    <property type="nucleotide sequence ID" value="NZ_JBHUEG010000007.1"/>
</dbReference>
<proteinExistence type="inferred from homology"/>
<dbReference type="Pfam" id="PF00589">
    <property type="entry name" value="Phage_integrase"/>
    <property type="match status" value="1"/>
</dbReference>
<feature type="domain" description="Core-binding (CB)" evidence="11">
    <location>
        <begin position="1"/>
        <end position="83"/>
    </location>
</feature>
<evidence type="ECO:0000256" key="3">
    <source>
        <dbReference type="ARBA" id="ARBA00022618"/>
    </source>
</evidence>
<dbReference type="PROSITE" id="PS51900">
    <property type="entry name" value="CB"/>
    <property type="match status" value="1"/>
</dbReference>
<gene>
    <name evidence="9" type="primary">xerC</name>
    <name evidence="12" type="ORF">ACFSR5_03830</name>
</gene>
<keyword evidence="8 9" id="KW-0131">Cell cycle</keyword>
<comment type="function">
    <text evidence="9">Site-specific tyrosine recombinase, which acts by catalyzing the cutting and rejoining of the recombining DNA molecules. The XerC-XerD complex is essential to convert dimers of the bacterial chromosome into monomers to permit their segregation at cell division. It also contributes to the segregational stability of plasmids.</text>
</comment>
<feature type="active site" evidence="9">
    <location>
        <position position="170"/>
    </location>
</feature>
<evidence type="ECO:0000256" key="1">
    <source>
        <dbReference type="ARBA" id="ARBA00004496"/>
    </source>
</evidence>
<dbReference type="InterPro" id="IPR023009">
    <property type="entry name" value="Tyrosine_recombinase_XerC/XerD"/>
</dbReference>
<evidence type="ECO:0000256" key="2">
    <source>
        <dbReference type="ARBA" id="ARBA00022490"/>
    </source>
</evidence>
<dbReference type="PROSITE" id="PS51898">
    <property type="entry name" value="TYR_RECOMBINASE"/>
    <property type="match status" value="1"/>
</dbReference>
<dbReference type="SUPFAM" id="SSF56349">
    <property type="entry name" value="DNA breaking-rejoining enzymes"/>
    <property type="match status" value="1"/>
</dbReference>
<comment type="similarity">
    <text evidence="9">Belongs to the 'phage' integrase family. XerC subfamily.</text>
</comment>
<evidence type="ECO:0000313" key="13">
    <source>
        <dbReference type="Proteomes" id="UP001597545"/>
    </source>
</evidence>
<dbReference type="HAMAP" id="MF_01808">
    <property type="entry name" value="Recomb_XerC_XerD"/>
    <property type="match status" value="1"/>
</dbReference>